<keyword evidence="2" id="KW-1185">Reference proteome</keyword>
<protein>
    <submittedName>
        <fullName evidence="1">XRE family transcriptional regulator</fullName>
    </submittedName>
</protein>
<evidence type="ECO:0000313" key="1">
    <source>
        <dbReference type="EMBL" id="MDV7136811.1"/>
    </source>
</evidence>
<gene>
    <name evidence="1" type="ORF">R4198_24230</name>
</gene>
<comment type="caution">
    <text evidence="1">The sequence shown here is derived from an EMBL/GenBank/DDBJ whole genome shotgun (WGS) entry which is preliminary data.</text>
</comment>
<reference evidence="1 2" key="1">
    <citation type="submission" date="2023-10" db="EMBL/GenBank/DDBJ databases">
        <title>Development of a sustainable strategy for remediation of hydrocarbon-contaminated territories based on the waste exchange concept.</title>
        <authorList>
            <person name="Krivoruchko A."/>
        </authorList>
    </citation>
    <scope>NUCLEOTIDE SEQUENCE [LARGE SCALE GENOMIC DNA]</scope>
    <source>
        <strain evidence="1 2">IEGM 1236</strain>
    </source>
</reference>
<name>A0ABU4F3P6_WILMA</name>
<dbReference type="RefSeq" id="WP_317714770.1">
    <property type="nucleotide sequence ID" value="NZ_JAWLUM010000005.1"/>
</dbReference>
<proteinExistence type="predicted"/>
<dbReference type="Proteomes" id="UP001185792">
    <property type="component" value="Unassembled WGS sequence"/>
</dbReference>
<accession>A0ABU4F3P6</accession>
<dbReference type="EMBL" id="JAWLUM010000005">
    <property type="protein sequence ID" value="MDV7136811.1"/>
    <property type="molecule type" value="Genomic_DNA"/>
</dbReference>
<dbReference type="Gene3D" id="1.10.260.40">
    <property type="entry name" value="lambda repressor-like DNA-binding domains"/>
    <property type="match status" value="1"/>
</dbReference>
<organism evidence="1 2">
    <name type="scientific">Williamsia marianensis</name>
    <dbReference type="NCBI Taxonomy" id="85044"/>
    <lineage>
        <taxon>Bacteria</taxon>
        <taxon>Bacillati</taxon>
        <taxon>Actinomycetota</taxon>
        <taxon>Actinomycetes</taxon>
        <taxon>Mycobacteriales</taxon>
        <taxon>Nocardiaceae</taxon>
        <taxon>Williamsia</taxon>
    </lineage>
</organism>
<sequence length="94" mass="10222">MSSSRLLEVIDAWRVADQRTDAETARRIGISRATLSLMRTNGVKALPNRSTLDGIAATTGTPYSTVLGAALQDAGYLDHWFLMIPADETSPERT</sequence>
<evidence type="ECO:0000313" key="2">
    <source>
        <dbReference type="Proteomes" id="UP001185792"/>
    </source>
</evidence>
<dbReference type="SUPFAM" id="SSF47413">
    <property type="entry name" value="lambda repressor-like DNA-binding domains"/>
    <property type="match status" value="1"/>
</dbReference>
<dbReference type="InterPro" id="IPR010982">
    <property type="entry name" value="Lambda_DNA-bd_dom_sf"/>
</dbReference>